<name>A0A944H6E0_DENI1</name>
<dbReference type="Pfam" id="PF04264">
    <property type="entry name" value="YceI"/>
    <property type="match status" value="1"/>
</dbReference>
<reference evidence="4" key="1">
    <citation type="journal article" date="2022" name="ISME J.">
        <title>Genetic and phylogenetic analysis of dissimilatory iodate-reducing bacteria identifies potential niches across the world's oceans.</title>
        <authorList>
            <person name="Reyes-Umana V."/>
            <person name="Henning Z."/>
            <person name="Lee K."/>
            <person name="Barnum T.P."/>
            <person name="Coates J.D."/>
        </authorList>
    </citation>
    <scope>NUCLEOTIDE SEQUENCE [LARGE SCALE GENOMIC DNA]</scope>
    <source>
        <strain evidence="4">IR12</strain>
    </source>
</reference>
<dbReference type="PANTHER" id="PTHR34406:SF1">
    <property type="entry name" value="PROTEIN YCEI"/>
    <property type="match status" value="1"/>
</dbReference>
<dbReference type="InterPro" id="IPR007372">
    <property type="entry name" value="Lipid/polyisoprenoid-bd_YceI"/>
</dbReference>
<dbReference type="RefSeq" id="WP_214359824.1">
    <property type="nucleotide sequence ID" value="NZ_JAEKFT010000002.1"/>
</dbReference>
<gene>
    <name evidence="3" type="ORF">I8J34_02670</name>
</gene>
<dbReference type="Proteomes" id="UP000694660">
    <property type="component" value="Unassembled WGS sequence"/>
</dbReference>
<comment type="caution">
    <text evidence="3">The sequence shown here is derived from an EMBL/GenBank/DDBJ whole genome shotgun (WGS) entry which is preliminary data.</text>
</comment>
<dbReference type="InterPro" id="IPR036761">
    <property type="entry name" value="TTHA0802/YceI-like_sf"/>
</dbReference>
<dbReference type="AlphaFoldDB" id="A0A944H6E0"/>
<keyword evidence="4" id="KW-1185">Reference proteome</keyword>
<protein>
    <submittedName>
        <fullName evidence="3">YceI family protein</fullName>
    </submittedName>
</protein>
<accession>A0A944H6E0</accession>
<feature type="signal peptide" evidence="1">
    <location>
        <begin position="1"/>
        <end position="25"/>
    </location>
</feature>
<proteinExistence type="predicted"/>
<dbReference type="SMART" id="SM00867">
    <property type="entry name" value="YceI"/>
    <property type="match status" value="1"/>
</dbReference>
<evidence type="ECO:0000313" key="4">
    <source>
        <dbReference type="Proteomes" id="UP000694660"/>
    </source>
</evidence>
<dbReference type="PANTHER" id="PTHR34406">
    <property type="entry name" value="PROTEIN YCEI"/>
    <property type="match status" value="1"/>
</dbReference>
<feature type="chain" id="PRO_5037635951" evidence="1">
    <location>
        <begin position="26"/>
        <end position="192"/>
    </location>
</feature>
<keyword evidence="1" id="KW-0732">Signal</keyword>
<dbReference type="SUPFAM" id="SSF101874">
    <property type="entry name" value="YceI-like"/>
    <property type="match status" value="1"/>
</dbReference>
<feature type="domain" description="Lipid/polyisoprenoid-binding YceI-like" evidence="2">
    <location>
        <begin position="23"/>
        <end position="188"/>
    </location>
</feature>
<dbReference type="Gene3D" id="2.40.128.110">
    <property type="entry name" value="Lipid/polyisoprenoid-binding, YceI-like"/>
    <property type="match status" value="1"/>
</dbReference>
<evidence type="ECO:0000313" key="3">
    <source>
        <dbReference type="EMBL" id="MBT0960068.1"/>
    </source>
</evidence>
<sequence>MHRPPLTRLALAGALAFGTAGGAWAVEYGTLDSAASTVGFRFSQMGVTLDGQFKRFSGQLRFDPAKPEAASTTVEVPLSGIDTGTAEGNDEAKAKTWFDTAAHPVARFVSSGVKPLGANRYEVAGELTIKGNRRAVSFPVTYTPGPSAASFDGSLTLNRTDFGIGEGEWSSAEIVAHKVEVVFHLVAKPLAP</sequence>
<organism evidence="3 4">
    <name type="scientific">Denitromonas iodatirespirans</name>
    <dbReference type="NCBI Taxonomy" id="2795389"/>
    <lineage>
        <taxon>Bacteria</taxon>
        <taxon>Pseudomonadati</taxon>
        <taxon>Pseudomonadota</taxon>
        <taxon>Betaproteobacteria</taxon>
        <taxon>Rhodocyclales</taxon>
        <taxon>Zoogloeaceae</taxon>
        <taxon>Denitromonas</taxon>
    </lineage>
</organism>
<evidence type="ECO:0000259" key="2">
    <source>
        <dbReference type="SMART" id="SM00867"/>
    </source>
</evidence>
<evidence type="ECO:0000256" key="1">
    <source>
        <dbReference type="SAM" id="SignalP"/>
    </source>
</evidence>
<dbReference type="EMBL" id="JAEKFT010000002">
    <property type="protein sequence ID" value="MBT0960068.1"/>
    <property type="molecule type" value="Genomic_DNA"/>
</dbReference>